<dbReference type="SUPFAM" id="SSF52540">
    <property type="entry name" value="P-loop containing nucleoside triphosphate hydrolases"/>
    <property type="match status" value="1"/>
</dbReference>
<evidence type="ECO:0000313" key="1">
    <source>
        <dbReference type="EnsemblMetazoa" id="LLOJ001926-PA"/>
    </source>
</evidence>
<dbReference type="VEuPathDB" id="VectorBase:LLOJ001926"/>
<keyword evidence="2" id="KW-1185">Reference proteome</keyword>
<dbReference type="PANTHER" id="PTHR46844">
    <property type="entry name" value="SLR5058 PROTEIN"/>
    <property type="match status" value="1"/>
</dbReference>
<evidence type="ECO:0000313" key="2">
    <source>
        <dbReference type="Proteomes" id="UP000092461"/>
    </source>
</evidence>
<dbReference type="Proteomes" id="UP000092461">
    <property type="component" value="Unassembled WGS sequence"/>
</dbReference>
<name>A0A1B0FUZ0_LUTLO</name>
<dbReference type="VEuPathDB" id="VectorBase:LLONM1_010573"/>
<reference evidence="1" key="1">
    <citation type="submission" date="2020-05" db="UniProtKB">
        <authorList>
            <consortium name="EnsemblMetazoa"/>
        </authorList>
    </citation>
    <scope>IDENTIFICATION</scope>
    <source>
        <strain evidence="1">Jacobina</strain>
    </source>
</reference>
<accession>A0A1B0FUZ0</accession>
<dbReference type="Gene3D" id="3.40.50.300">
    <property type="entry name" value="P-loop containing nucleotide triphosphate hydrolases"/>
    <property type="match status" value="1"/>
</dbReference>
<proteinExistence type="predicted"/>
<dbReference type="VEuPathDB" id="VectorBase:LLONM1_007544"/>
<dbReference type="PANTHER" id="PTHR46844:SF1">
    <property type="entry name" value="SLR5058 PROTEIN"/>
    <property type="match status" value="1"/>
</dbReference>
<dbReference type="EnsemblMetazoa" id="LLOJ001926-RA">
    <property type="protein sequence ID" value="LLOJ001926-PA"/>
    <property type="gene ID" value="LLOJ001926"/>
</dbReference>
<dbReference type="VEuPathDB" id="VectorBase:LLONM1_010472"/>
<organism evidence="1 2">
    <name type="scientific">Lutzomyia longipalpis</name>
    <name type="common">Sand fly</name>
    <dbReference type="NCBI Taxonomy" id="7200"/>
    <lineage>
        <taxon>Eukaryota</taxon>
        <taxon>Metazoa</taxon>
        <taxon>Ecdysozoa</taxon>
        <taxon>Arthropoda</taxon>
        <taxon>Hexapoda</taxon>
        <taxon>Insecta</taxon>
        <taxon>Pterygota</taxon>
        <taxon>Neoptera</taxon>
        <taxon>Endopterygota</taxon>
        <taxon>Diptera</taxon>
        <taxon>Nematocera</taxon>
        <taxon>Psychodoidea</taxon>
        <taxon>Psychodidae</taxon>
        <taxon>Lutzomyia</taxon>
        <taxon>Lutzomyia</taxon>
    </lineage>
</organism>
<dbReference type="InterPro" id="IPR027417">
    <property type="entry name" value="P-loop_NTPase"/>
</dbReference>
<dbReference type="EMBL" id="AJWK01006438">
    <property type="status" value="NOT_ANNOTATED_CDS"/>
    <property type="molecule type" value="Genomic_DNA"/>
</dbReference>
<sequence>METAINETYDSDKTSKVGFEFQEEILLHLALMLQKLDCKNFSLGYEVKSYPKFDDVVCRFQINEETYMLLIQAKHYENKLITPKILLGKNEDFCLWTYFKRVAEIMKNHKGNEKLKFIFWTTANISKNIWKNSLENSEFTQILNVIYNHDAKLISLDEKIFENLDENEKYIELKTNYQNFNEDSKYFFENFIYVSESPNCEDLKDLNDMLIKRVFKIREEAFYRLLRDNILNFIKIDKEKKRKFMTKSDFEKLSSITMLDVELPRISKAFLDEFPKTISHNHNFKEESLEIIRNILETKSKIIRDDSTSKLNALKVLLSIQKNYSNTLLIPISKLNDFCFEALKSYDKTVVVFVDEEIETEQLMVKENLIFVGKIKGKDFYPELPPFSFDDLTEKSKENILEEVFFKLQGFSVPLRTLKEHTNLLENIFIYHINLISINLGNELPTNKIPKLYIEMSFVPSIHKPDSSKIYEGDLLQKYSHCVVMGNPGIGKSGTLQKVANDFKKENPEFWVEFIELRAFSKVFWEKYNAGNFDFSSEIEAKTFLLDKILRINENSLERELFEFYLTLEKAKILLIFDGFDEIMPTYEKIVLNLIQELKHLNMKIFISGRLHCSSILNELETFEEIELLMYTIDQSIEYLEKKLNNETENTSKLFSILNDFIVLSDRLFSIRRYILITPLYLKITIEIAVSMFKNNPESLAIFDPTNESEFNELWLYNKIFEHSFDDYFEKQGIDPTSASSLEKKSNEKQRIKNLYISLANNLFDESSESNEKHSFESLIKKNETEILERGFITRNGENYEFIHQTFGEYFFAHGIINGIEKGSLIAFELFILQIKKRQQICRFLILLILENINLGQFKITFDQCKSTIKTNFFESLLQSLVFDLGEISNFQTIYIFLWNNWINKGIKYKNLNDVPRFIEANFKKHKHNTIKILKYLCNFHLEVSNDVFLVYCYEVKLSILKNMIFDIIQDEDEEARLEDIHEHAEALEDPELKKNHLKIFLEALKFYFTEKKLSDMPNSSSSEDFYSQSLGSKNFFYLILSYICVKSNFLEIPVAKFFNDFNKFSKGSKAKEFYNLFKSRISEVEFQKKMDEVKFLDRICDIAIKDKIAFELLDMFCKDTEHIHEKEKQYKIGYKDNELLCHCIHSLLQKGFSFIESKSNKLKNSFIVQGSRNNFDDYSILYHGWEKGNKYLPIVSKIFKIAPSYIVKELGNRPYFGGNSITEHYALYESQKNIDKIHLYIYSTYIVKAHGEEALTDFLCKYKRDTNIEEAFVFGWAVTAFFKYQNKTLTKVRKDFIFRICEKVHEQEGVSRFITTIIEVIRNLGYKQDHENFVSLFINIFGYLKKIASSHSKNHSLLVYIYFKSDEYKLSYNSKLLMMKEIILDIVYAGGEKLNQLKNTEVNVGGLDNTNCHLKKEYGEIFFKVLKYYFEREDFSNKIYWIDLSYSDFLLKEKQIFYQTLSSICINLKFLESVDIFTKPNTLSNMIELSIPLNEKKDARKFIEKICDIALEDKIAFEFLDVFYKSIKSSRILGHHTESPIGLKDEELLCHCINYLLRKGFSFIDSENNSILYYYWKKDDIYWQIVENTLKLLPKNIFEQLGQSPHFGGRSISEHYELYGPQKTLLKYIYAVYIARVHGEEAMTDFLCEYNERTNLEEVLTLDLEFYKRLVRNIFEDLSKTDDEMNKEFVFKICENALKCEGEKRFLSVVTKTLLYYMKK</sequence>
<protein>
    <submittedName>
        <fullName evidence="1">Uncharacterized protein</fullName>
    </submittedName>
</protein>